<evidence type="ECO:0000313" key="2">
    <source>
        <dbReference type="Proteomes" id="UP000006166"/>
    </source>
</evidence>
<dbReference type="Proteomes" id="UP000006166">
    <property type="component" value="Plasmid SV1_lp54"/>
</dbReference>
<gene>
    <name evidence="1" type="ORF">BSV1_A090</name>
</gene>
<name>A0A806C847_9SPIR</name>
<accession>A0A806C847</accession>
<proteinExistence type="predicted"/>
<geneLocation type="plasmid" evidence="1 2">
    <name>SV1_lp54</name>
</geneLocation>
<dbReference type="AlphaFoldDB" id="A0A806C847"/>
<keyword evidence="2" id="KW-1185">Reference proteome</keyword>
<reference evidence="1 2" key="1">
    <citation type="submission" date="2009-03" db="EMBL/GenBank/DDBJ databases">
        <authorList>
            <person name="Fraser-Liggett C.M."/>
            <person name="Mongodin E.F."/>
            <person name="Casjens B."/>
            <person name="Dunn J."/>
            <person name="Luft B."/>
            <person name="Qiu W."/>
            <person name="Schutzer S."/>
            <person name="Sebastian Y."/>
        </authorList>
    </citation>
    <scope>NUCLEOTIDE SEQUENCE [LARGE SCALE GENOMIC DNA]</scope>
    <source>
        <strain evidence="1 2">SV1</strain>
        <plasmid evidence="1 2">SV1_lp54</plasmid>
    </source>
</reference>
<dbReference type="EMBL" id="CP001524">
    <property type="protein sequence ID" value="ACN93539.1"/>
    <property type="molecule type" value="Genomic_DNA"/>
</dbReference>
<organism evidence="1 2">
    <name type="scientific">Borreliella finlandensis</name>
    <dbReference type="NCBI Taxonomy" id="498741"/>
    <lineage>
        <taxon>Bacteria</taxon>
        <taxon>Pseudomonadati</taxon>
        <taxon>Spirochaetota</taxon>
        <taxon>Spirochaetia</taxon>
        <taxon>Spirochaetales</taxon>
        <taxon>Borreliaceae</taxon>
        <taxon>Borreliella</taxon>
    </lineage>
</organism>
<keyword evidence="1" id="KW-0614">Plasmid</keyword>
<sequence>MLSIFYSFIGIYKNKYIAKTIFANLFTKNFYKKVELR</sequence>
<evidence type="ECO:0000313" key="1">
    <source>
        <dbReference type="EMBL" id="ACN93539.1"/>
    </source>
</evidence>
<protein>
    <submittedName>
        <fullName evidence="1">Uncharacterized protein</fullName>
    </submittedName>
</protein>